<accession>A0ABS9AMZ8</accession>
<name>A0ABS9AMZ8_9GAMM</name>
<evidence type="ECO:0000256" key="1">
    <source>
        <dbReference type="SAM" id="SignalP"/>
    </source>
</evidence>
<organism evidence="2 3">
    <name type="scientific">Billgrantia aerodenitrificans</name>
    <dbReference type="NCBI Taxonomy" id="2733483"/>
    <lineage>
        <taxon>Bacteria</taxon>
        <taxon>Pseudomonadati</taxon>
        <taxon>Pseudomonadota</taxon>
        <taxon>Gammaproteobacteria</taxon>
        <taxon>Oceanospirillales</taxon>
        <taxon>Halomonadaceae</taxon>
        <taxon>Billgrantia</taxon>
    </lineage>
</organism>
<evidence type="ECO:0008006" key="4">
    <source>
        <dbReference type="Google" id="ProtNLM"/>
    </source>
</evidence>
<protein>
    <recommendedName>
        <fullName evidence="4">Porin</fullName>
    </recommendedName>
</protein>
<dbReference type="Proteomes" id="UP001320272">
    <property type="component" value="Unassembled WGS sequence"/>
</dbReference>
<dbReference type="InterPro" id="IPR045748">
    <property type="entry name" value="DcaP"/>
</dbReference>
<dbReference type="RefSeq" id="WP_234252852.1">
    <property type="nucleotide sequence ID" value="NZ_JABFTV010000002.1"/>
</dbReference>
<comment type="caution">
    <text evidence="2">The sequence shown here is derived from an EMBL/GenBank/DDBJ whole genome shotgun (WGS) entry which is preliminary data.</text>
</comment>
<dbReference type="Pfam" id="PF19577">
    <property type="entry name" value="DcaP"/>
    <property type="match status" value="1"/>
</dbReference>
<evidence type="ECO:0000313" key="3">
    <source>
        <dbReference type="Proteomes" id="UP001320272"/>
    </source>
</evidence>
<sequence length="399" mass="42627">MSNTINKTSKTTGLSLLATALLTSQAWGVELQAGDTSVNLYGFAKLDILYDVGDIRAGTRGMGKSIGFENIGLEGQTTTSGHSDLHADESRLGVRTRTPTEQGDLLVNIEGDFWTGNLRLRQAYGSWNGITAGQTWSNFHTFVSTTPTLDFTGPAGRDAFFRQAQLRYSYGNFHIALEDPSGAMSGSSYDGGYSGESGGRSIAGTDVDRKDSLPDLTLRYESSMGDLKYSAAALLRDIAFDDGAASDSVTAWGLFLAGSIELTPGTTLRGQITGGDGLGAYMKLNPAPAAYRVGDELETIFSWGGTLGISHDIGPGSLNLAYSYVEADWDDALADGIALVNEGSGNAYDHKRDLIHLNYMWQPTKNVTYGIEVAHAARTAVDDREGDATRIQGSVIYAF</sequence>
<keyword evidence="3" id="KW-1185">Reference proteome</keyword>
<dbReference type="SUPFAM" id="SSF56935">
    <property type="entry name" value="Porins"/>
    <property type="match status" value="1"/>
</dbReference>
<feature type="signal peptide" evidence="1">
    <location>
        <begin position="1"/>
        <end position="28"/>
    </location>
</feature>
<feature type="chain" id="PRO_5046427141" description="Porin" evidence="1">
    <location>
        <begin position="29"/>
        <end position="399"/>
    </location>
</feature>
<proteinExistence type="predicted"/>
<gene>
    <name evidence="2" type="ORF">HOP59_03640</name>
</gene>
<dbReference type="EMBL" id="JABFTV010000002">
    <property type="protein sequence ID" value="MCE8023216.1"/>
    <property type="molecule type" value="Genomic_DNA"/>
</dbReference>
<reference evidence="2 3" key="1">
    <citation type="journal article" date="2021" name="Front. Microbiol.">
        <title>Aerobic Denitrification and Heterotrophic Sulfur Oxidation in the Genus Halomonas Revealed by Six Novel Species Characterizations and Genome-Based Analysis.</title>
        <authorList>
            <person name="Wang L."/>
            <person name="Shao Z."/>
        </authorList>
    </citation>
    <scope>NUCLEOTIDE SEQUENCE [LARGE SCALE GENOMIC DNA]</scope>
    <source>
        <strain evidence="2 3">MCCC 1A11058</strain>
    </source>
</reference>
<evidence type="ECO:0000313" key="2">
    <source>
        <dbReference type="EMBL" id="MCE8023216.1"/>
    </source>
</evidence>
<keyword evidence="1" id="KW-0732">Signal</keyword>